<evidence type="ECO:0000313" key="2">
    <source>
        <dbReference type="Proteomes" id="UP000562682"/>
    </source>
</evidence>
<protein>
    <submittedName>
        <fullName evidence="1">Uncharacterized protein</fullName>
    </submittedName>
</protein>
<evidence type="ECO:0000313" key="1">
    <source>
        <dbReference type="EMBL" id="KAF5694250.1"/>
    </source>
</evidence>
<comment type="caution">
    <text evidence="1">The sequence shown here is derived from an EMBL/GenBank/DDBJ whole genome shotgun (WGS) entry which is preliminary data.</text>
</comment>
<proteinExistence type="predicted"/>
<reference evidence="1 2" key="1">
    <citation type="submission" date="2020-05" db="EMBL/GenBank/DDBJ databases">
        <title>Identification and distribution of gene clusters putatively required for synthesis of sphingolipid metabolism inhibitors in phylogenetically diverse species of the filamentous fungus Fusarium.</title>
        <authorList>
            <person name="Kim H.-S."/>
            <person name="Busman M."/>
            <person name="Brown D.W."/>
            <person name="Divon H."/>
            <person name="Uhlig S."/>
            <person name="Proctor R.H."/>
        </authorList>
    </citation>
    <scope>NUCLEOTIDE SEQUENCE [LARGE SCALE GENOMIC DNA]</scope>
    <source>
        <strain evidence="1 2">NRRL 25311</strain>
    </source>
</reference>
<dbReference type="Proteomes" id="UP000562682">
    <property type="component" value="Unassembled WGS sequence"/>
</dbReference>
<sequence>MSFSNLCKVAPVDAKAPTTINTPVDMANPKCCCHCGCNNVVTFSGGNLSAAYLACEIGFKPILIMLMDMPFPKFDEFTDLFFQWLIRLDALGPQTRAKLSKSQFLGNASAHIRGFSIEEVVD</sequence>
<accession>A0A8H5XI80</accession>
<gene>
    <name evidence="1" type="ORF">FDENT_1555</name>
</gene>
<keyword evidence="2" id="KW-1185">Reference proteome</keyword>
<dbReference type="EMBL" id="JAAOAK010000027">
    <property type="protein sequence ID" value="KAF5694250.1"/>
    <property type="molecule type" value="Genomic_DNA"/>
</dbReference>
<name>A0A8H5XI80_9HYPO</name>
<organism evidence="1 2">
    <name type="scientific">Fusarium denticulatum</name>
    <dbReference type="NCBI Taxonomy" id="48507"/>
    <lineage>
        <taxon>Eukaryota</taxon>
        <taxon>Fungi</taxon>
        <taxon>Dikarya</taxon>
        <taxon>Ascomycota</taxon>
        <taxon>Pezizomycotina</taxon>
        <taxon>Sordariomycetes</taxon>
        <taxon>Hypocreomycetidae</taxon>
        <taxon>Hypocreales</taxon>
        <taxon>Nectriaceae</taxon>
        <taxon>Fusarium</taxon>
        <taxon>Fusarium fujikuroi species complex</taxon>
    </lineage>
</organism>
<dbReference type="AlphaFoldDB" id="A0A8H5XI80"/>